<feature type="non-terminal residue" evidence="1">
    <location>
        <position position="31"/>
    </location>
</feature>
<evidence type="ECO:0000313" key="3">
    <source>
        <dbReference type="Proteomes" id="UP000030764"/>
    </source>
</evidence>
<sequence length="31" mass="3563">EYLSPAEQDCIYVVPFPRRFTGNDTEAFTPV</sequence>
<keyword evidence="3" id="KW-1185">Reference proteome</keyword>
<dbReference type="EMBL" id="KL367627">
    <property type="protein sequence ID" value="KFD61311.1"/>
    <property type="molecule type" value="Genomic_DNA"/>
</dbReference>
<dbReference type="Proteomes" id="UP000030758">
    <property type="component" value="Unassembled WGS sequence"/>
</dbReference>
<name>A0A085LQV4_9BILA</name>
<dbReference type="EMBL" id="KL363330">
    <property type="protein sequence ID" value="KFD47350.1"/>
    <property type="molecule type" value="Genomic_DNA"/>
</dbReference>
<evidence type="ECO:0000313" key="1">
    <source>
        <dbReference type="EMBL" id="KFD47350.1"/>
    </source>
</evidence>
<feature type="non-terminal residue" evidence="1">
    <location>
        <position position="1"/>
    </location>
</feature>
<dbReference type="AlphaFoldDB" id="A0A085LQV4"/>
<evidence type="ECO:0000313" key="2">
    <source>
        <dbReference type="EMBL" id="KFD61311.1"/>
    </source>
</evidence>
<proteinExistence type="predicted"/>
<dbReference type="Proteomes" id="UP000030764">
    <property type="component" value="Unassembled WGS sequence"/>
</dbReference>
<protein>
    <submittedName>
        <fullName evidence="1">Uncharacterized protein</fullName>
    </submittedName>
</protein>
<accession>A0A085LQV4</accession>
<reference evidence="1 3" key="1">
    <citation type="journal article" date="2014" name="Nat. Genet.">
        <title>Genome and transcriptome of the porcine whipworm Trichuris suis.</title>
        <authorList>
            <person name="Jex A.R."/>
            <person name="Nejsum P."/>
            <person name="Schwarz E.M."/>
            <person name="Hu L."/>
            <person name="Young N.D."/>
            <person name="Hall R.S."/>
            <person name="Korhonen P.K."/>
            <person name="Liao S."/>
            <person name="Thamsborg S."/>
            <person name="Xia J."/>
            <person name="Xu P."/>
            <person name="Wang S."/>
            <person name="Scheerlinck J.P."/>
            <person name="Hofmann A."/>
            <person name="Sternberg P.W."/>
            <person name="Wang J."/>
            <person name="Gasser R.B."/>
        </authorList>
    </citation>
    <scope>NUCLEOTIDE SEQUENCE [LARGE SCALE GENOMIC DNA]</scope>
    <source>
        <strain evidence="2">DCEP-RM93F</strain>
        <strain evidence="1">DCEP-RM93M</strain>
    </source>
</reference>
<gene>
    <name evidence="1" type="ORF">M513_11765</name>
    <name evidence="2" type="ORF">M514_11765</name>
</gene>
<organism evidence="1 3">
    <name type="scientific">Trichuris suis</name>
    <name type="common">pig whipworm</name>
    <dbReference type="NCBI Taxonomy" id="68888"/>
    <lineage>
        <taxon>Eukaryota</taxon>
        <taxon>Metazoa</taxon>
        <taxon>Ecdysozoa</taxon>
        <taxon>Nematoda</taxon>
        <taxon>Enoplea</taxon>
        <taxon>Dorylaimia</taxon>
        <taxon>Trichinellida</taxon>
        <taxon>Trichuridae</taxon>
        <taxon>Trichuris</taxon>
    </lineage>
</organism>